<keyword evidence="3" id="KW-0067">ATP-binding</keyword>
<evidence type="ECO:0000256" key="3">
    <source>
        <dbReference type="ARBA" id="ARBA00022840"/>
    </source>
</evidence>
<name>A0A7W9YM56_9ACTN</name>
<dbReference type="InterPro" id="IPR003439">
    <property type="entry name" value="ABC_transporter-like_ATP-bd"/>
</dbReference>
<feature type="domain" description="ABC transporter" evidence="4">
    <location>
        <begin position="6"/>
        <end position="221"/>
    </location>
</feature>
<dbReference type="RefSeq" id="WP_184078863.1">
    <property type="nucleotide sequence ID" value="NZ_JACHDS010000001.1"/>
</dbReference>
<organism evidence="5 6">
    <name type="scientific">Nocardiopsis mwathae</name>
    <dbReference type="NCBI Taxonomy" id="1472723"/>
    <lineage>
        <taxon>Bacteria</taxon>
        <taxon>Bacillati</taxon>
        <taxon>Actinomycetota</taxon>
        <taxon>Actinomycetes</taxon>
        <taxon>Streptosporangiales</taxon>
        <taxon>Nocardiopsidaceae</taxon>
        <taxon>Nocardiopsis</taxon>
    </lineage>
</organism>
<proteinExistence type="predicted"/>
<keyword evidence="1" id="KW-0813">Transport</keyword>
<gene>
    <name evidence="5" type="ORF">HNR23_004744</name>
</gene>
<dbReference type="InterPro" id="IPR003593">
    <property type="entry name" value="AAA+_ATPase"/>
</dbReference>
<dbReference type="Gene3D" id="3.40.50.300">
    <property type="entry name" value="P-loop containing nucleotide triphosphate hydrolases"/>
    <property type="match status" value="1"/>
</dbReference>
<evidence type="ECO:0000313" key="5">
    <source>
        <dbReference type="EMBL" id="MBB6174684.1"/>
    </source>
</evidence>
<dbReference type="PANTHER" id="PTHR42939">
    <property type="entry name" value="ABC TRANSPORTER ATP-BINDING PROTEIN ALBC-RELATED"/>
    <property type="match status" value="1"/>
</dbReference>
<reference evidence="5 6" key="1">
    <citation type="submission" date="2020-08" db="EMBL/GenBank/DDBJ databases">
        <title>Sequencing the genomes of 1000 actinobacteria strains.</title>
        <authorList>
            <person name="Klenk H.-P."/>
        </authorList>
    </citation>
    <scope>NUCLEOTIDE SEQUENCE [LARGE SCALE GENOMIC DNA]</scope>
    <source>
        <strain evidence="5 6">DSM 46659</strain>
    </source>
</reference>
<evidence type="ECO:0000256" key="2">
    <source>
        <dbReference type="ARBA" id="ARBA00022741"/>
    </source>
</evidence>
<comment type="caution">
    <text evidence="5">The sequence shown here is derived from an EMBL/GenBank/DDBJ whole genome shotgun (WGS) entry which is preliminary data.</text>
</comment>
<dbReference type="PANTHER" id="PTHR42939:SF1">
    <property type="entry name" value="ABC TRANSPORTER ATP-BINDING PROTEIN ALBC-RELATED"/>
    <property type="match status" value="1"/>
</dbReference>
<dbReference type="AlphaFoldDB" id="A0A7W9YM56"/>
<dbReference type="SUPFAM" id="SSF52540">
    <property type="entry name" value="P-loop containing nucleoside triphosphate hydrolases"/>
    <property type="match status" value="1"/>
</dbReference>
<dbReference type="EMBL" id="JACHDS010000001">
    <property type="protein sequence ID" value="MBB6174684.1"/>
    <property type="molecule type" value="Genomic_DNA"/>
</dbReference>
<protein>
    <submittedName>
        <fullName evidence="5">ABC-type multidrug transport system ATPase subunit</fullName>
    </submittedName>
</protein>
<dbReference type="InterPro" id="IPR027417">
    <property type="entry name" value="P-loop_NTPase"/>
</dbReference>
<keyword evidence="6" id="KW-1185">Reference proteome</keyword>
<dbReference type="Pfam" id="PF00005">
    <property type="entry name" value="ABC_tran"/>
    <property type="match status" value="1"/>
</dbReference>
<evidence type="ECO:0000259" key="4">
    <source>
        <dbReference type="PROSITE" id="PS50893"/>
    </source>
</evidence>
<dbReference type="PROSITE" id="PS50893">
    <property type="entry name" value="ABC_TRANSPORTER_2"/>
    <property type="match status" value="1"/>
</dbReference>
<dbReference type="GO" id="GO:0005524">
    <property type="term" value="F:ATP binding"/>
    <property type="evidence" value="ECO:0007669"/>
    <property type="project" value="UniProtKB-KW"/>
</dbReference>
<dbReference type="SMART" id="SM00382">
    <property type="entry name" value="AAA"/>
    <property type="match status" value="1"/>
</dbReference>
<evidence type="ECO:0000256" key="1">
    <source>
        <dbReference type="ARBA" id="ARBA00022448"/>
    </source>
</evidence>
<dbReference type="GO" id="GO:0016887">
    <property type="term" value="F:ATP hydrolysis activity"/>
    <property type="evidence" value="ECO:0007669"/>
    <property type="project" value="InterPro"/>
</dbReference>
<dbReference type="InterPro" id="IPR051782">
    <property type="entry name" value="ABC_Transporter_VariousFunc"/>
</dbReference>
<dbReference type="CDD" id="cd03230">
    <property type="entry name" value="ABC_DR_subfamily_A"/>
    <property type="match status" value="1"/>
</dbReference>
<dbReference type="Proteomes" id="UP000546642">
    <property type="component" value="Unassembled WGS sequence"/>
</dbReference>
<sequence>MAEPVLAVDGVVRRYGSRHVLGPIDLRLAAGAGVAVRGPNGAGKSTLVRIVAGRESPDEGKVLVCGRPPREVDLAFRRDVFVLDEAVFYPDLTVREHLELVAVGHGAGRGAAGLIDRALERCRLTGHTALTPGRLSKGLQQLTLIAGLLVRPPARLAILDEPERHLDADARATLATLVEEAREEGAAVLLATHSDELADQTCDSRVAIGDSAPAPHDGAGT</sequence>
<keyword evidence="2" id="KW-0547">Nucleotide-binding</keyword>
<evidence type="ECO:0000313" key="6">
    <source>
        <dbReference type="Proteomes" id="UP000546642"/>
    </source>
</evidence>
<accession>A0A7W9YM56</accession>